<name>A0ABU0CVG3_9BACI</name>
<accession>A0ABU0CVG3</accession>
<feature type="region of interest" description="Disordered" evidence="1">
    <location>
        <begin position="206"/>
        <end position="231"/>
    </location>
</feature>
<feature type="transmembrane region" description="Helical" evidence="2">
    <location>
        <begin position="115"/>
        <end position="134"/>
    </location>
</feature>
<dbReference type="Proteomes" id="UP001232445">
    <property type="component" value="Unassembled WGS sequence"/>
</dbReference>
<evidence type="ECO:0000256" key="1">
    <source>
        <dbReference type="SAM" id="MobiDB-lite"/>
    </source>
</evidence>
<comment type="caution">
    <text evidence="3">The sequence shown here is derived from an EMBL/GenBank/DDBJ whole genome shotgun (WGS) entry which is preliminary data.</text>
</comment>
<protein>
    <recommendedName>
        <fullName evidence="5">Endolytic transglycosylase MltG</fullName>
    </recommendedName>
</protein>
<feature type="compositionally biased region" description="Acidic residues" evidence="1">
    <location>
        <begin position="216"/>
        <end position="227"/>
    </location>
</feature>
<keyword evidence="4" id="KW-1185">Reference proteome</keyword>
<dbReference type="EMBL" id="JAUSUQ010000013">
    <property type="protein sequence ID" value="MDQ0340408.1"/>
    <property type="molecule type" value="Genomic_DNA"/>
</dbReference>
<organism evidence="3 4">
    <name type="scientific">Caldalkalibacillus uzonensis</name>
    <dbReference type="NCBI Taxonomy" id="353224"/>
    <lineage>
        <taxon>Bacteria</taxon>
        <taxon>Bacillati</taxon>
        <taxon>Bacillota</taxon>
        <taxon>Bacilli</taxon>
        <taxon>Bacillales</taxon>
        <taxon>Bacillaceae</taxon>
        <taxon>Caldalkalibacillus</taxon>
    </lineage>
</organism>
<reference evidence="3 4" key="1">
    <citation type="submission" date="2023-07" db="EMBL/GenBank/DDBJ databases">
        <title>Genomic Encyclopedia of Type Strains, Phase IV (KMG-IV): sequencing the most valuable type-strain genomes for metagenomic binning, comparative biology and taxonomic classification.</title>
        <authorList>
            <person name="Goeker M."/>
        </authorList>
    </citation>
    <scope>NUCLEOTIDE SEQUENCE [LARGE SCALE GENOMIC DNA]</scope>
    <source>
        <strain evidence="3 4">DSM 17740</strain>
    </source>
</reference>
<proteinExistence type="predicted"/>
<keyword evidence="2" id="KW-1133">Transmembrane helix</keyword>
<evidence type="ECO:0000256" key="2">
    <source>
        <dbReference type="SAM" id="Phobius"/>
    </source>
</evidence>
<evidence type="ECO:0000313" key="3">
    <source>
        <dbReference type="EMBL" id="MDQ0340408.1"/>
    </source>
</evidence>
<dbReference type="RefSeq" id="WP_307341972.1">
    <property type="nucleotide sequence ID" value="NZ_JAUSUQ010000013.1"/>
</dbReference>
<dbReference type="Gene3D" id="3.30.1490.480">
    <property type="entry name" value="Endolytic murein transglycosylase"/>
    <property type="match status" value="1"/>
</dbReference>
<keyword evidence="2" id="KW-0812">Transmembrane</keyword>
<keyword evidence="2" id="KW-0472">Membrane</keyword>
<sequence length="299" mass="34062">MNQVWIEALGKEFKKVLNTFQYPPLTQDIFTSDVCKEWRSILSGLPASDEALKQQMTKRLLKSTIVEIEDMDQYLLFHVKFAHKGELYQAALKLANLTWGIDTLQYTGKDQKNRLIWGVSITLVFALLIASWLLSQKLTHQTSAKQTSPALETSLSTSQWWDDEQFVNHIDVIQQAAEQHGYLLLTEEELETLVDKQVQDSIVTRLAESEEKGDQQEETSNPEESETDPDKETVELTIQPGMTSPDIASQLVAKGLARNEREVIQLFRELDVDKQIRSGTYTIPRAATYMDVIDILTGR</sequence>
<gene>
    <name evidence="3" type="ORF">J2S00_003217</name>
</gene>
<evidence type="ECO:0008006" key="5">
    <source>
        <dbReference type="Google" id="ProtNLM"/>
    </source>
</evidence>
<evidence type="ECO:0000313" key="4">
    <source>
        <dbReference type="Proteomes" id="UP001232445"/>
    </source>
</evidence>